<dbReference type="GO" id="GO:0005524">
    <property type="term" value="F:ATP binding"/>
    <property type="evidence" value="ECO:0007669"/>
    <property type="project" value="UniProtKB-KW"/>
</dbReference>
<reference evidence="6 7" key="1">
    <citation type="submission" date="2020-02" db="EMBL/GenBank/DDBJ databases">
        <title>Out from the shadows clarifying the taxonomy of the family Cryomorphaceae and related taxa by utilizing the GTDB taxonomic framework.</title>
        <authorList>
            <person name="Bowman J.P."/>
        </authorList>
    </citation>
    <scope>NUCLEOTIDE SEQUENCE [LARGE SCALE GENOMIC DNA]</scope>
    <source>
        <strain evidence="6 7">QSSC 1-22</strain>
    </source>
</reference>
<dbReference type="GO" id="GO:0015697">
    <property type="term" value="P:quaternary ammonium group transport"/>
    <property type="evidence" value="ECO:0007669"/>
    <property type="project" value="UniProtKB-ARBA"/>
</dbReference>
<name>A0A7K3WWG1_9FLAO</name>
<gene>
    <name evidence="6" type="ORF">G3O08_17940</name>
</gene>
<protein>
    <submittedName>
        <fullName evidence="6">ATP-binding cassette domain-containing protein</fullName>
    </submittedName>
</protein>
<feature type="domain" description="ABC transporter" evidence="5">
    <location>
        <begin position="1"/>
        <end position="208"/>
    </location>
</feature>
<dbReference type="PANTHER" id="PTHR43117:SF4">
    <property type="entry name" value="OSMOPROTECTANT IMPORT ATP-BINDING PROTEIN OSMV"/>
    <property type="match status" value="1"/>
</dbReference>
<organism evidence="6 7">
    <name type="scientific">Cryomorpha ignava</name>
    <dbReference type="NCBI Taxonomy" id="101383"/>
    <lineage>
        <taxon>Bacteria</taxon>
        <taxon>Pseudomonadati</taxon>
        <taxon>Bacteroidota</taxon>
        <taxon>Flavobacteriia</taxon>
        <taxon>Flavobacteriales</taxon>
        <taxon>Cryomorphaceae</taxon>
        <taxon>Cryomorpha</taxon>
    </lineage>
</organism>
<dbReference type="EMBL" id="JAAGVY010000051">
    <property type="protein sequence ID" value="NEN25381.1"/>
    <property type="molecule type" value="Genomic_DNA"/>
</dbReference>
<dbReference type="GO" id="GO:0016887">
    <property type="term" value="F:ATP hydrolysis activity"/>
    <property type="evidence" value="ECO:0007669"/>
    <property type="project" value="InterPro"/>
</dbReference>
<keyword evidence="4 6" id="KW-0067">ATP-binding</keyword>
<evidence type="ECO:0000256" key="4">
    <source>
        <dbReference type="ARBA" id="ARBA00022840"/>
    </source>
</evidence>
<evidence type="ECO:0000259" key="5">
    <source>
        <dbReference type="PROSITE" id="PS50893"/>
    </source>
</evidence>
<evidence type="ECO:0000256" key="2">
    <source>
        <dbReference type="ARBA" id="ARBA00022448"/>
    </source>
</evidence>
<sequence length="214" mass="23775">MLCIIGASGSGKSTLLRLINRMYEVDSGQIAVFDQNIKNSSSTLLRRKIGYVLQQPGLFPHWTVGKNIGLVPRLNNQPESVIESRVDELLNLVHMPPNIYRNRYPAELSGGQQQRVGIARALAAKPQLMLFDEPFSALDPITRAELQSEVKNLKVKLNLTGIFVTHDVREAFALGDKIIILNEGKVVQTGTPDEIKANPKNEYVRQFIGDEADA</sequence>
<dbReference type="SUPFAM" id="SSF52540">
    <property type="entry name" value="P-loop containing nucleoside triphosphate hydrolases"/>
    <property type="match status" value="1"/>
</dbReference>
<dbReference type="SMART" id="SM00382">
    <property type="entry name" value="AAA"/>
    <property type="match status" value="1"/>
</dbReference>
<dbReference type="Pfam" id="PF00005">
    <property type="entry name" value="ABC_tran"/>
    <property type="match status" value="1"/>
</dbReference>
<comment type="similarity">
    <text evidence="1">Belongs to the ABC transporter superfamily.</text>
</comment>
<evidence type="ECO:0000313" key="7">
    <source>
        <dbReference type="Proteomes" id="UP000486602"/>
    </source>
</evidence>
<keyword evidence="2" id="KW-0813">Transport</keyword>
<dbReference type="InterPro" id="IPR003439">
    <property type="entry name" value="ABC_transporter-like_ATP-bd"/>
</dbReference>
<evidence type="ECO:0000256" key="3">
    <source>
        <dbReference type="ARBA" id="ARBA00022741"/>
    </source>
</evidence>
<proteinExistence type="inferred from homology"/>
<keyword evidence="7" id="KW-1185">Reference proteome</keyword>
<dbReference type="PROSITE" id="PS00211">
    <property type="entry name" value="ABC_TRANSPORTER_1"/>
    <property type="match status" value="1"/>
</dbReference>
<dbReference type="InterPro" id="IPR027417">
    <property type="entry name" value="P-loop_NTPase"/>
</dbReference>
<dbReference type="PANTHER" id="PTHR43117">
    <property type="entry name" value="OSMOPROTECTANT IMPORT ATP-BINDING PROTEIN OSMV"/>
    <property type="match status" value="1"/>
</dbReference>
<dbReference type="Gene3D" id="3.40.50.300">
    <property type="entry name" value="P-loop containing nucleotide triphosphate hydrolases"/>
    <property type="match status" value="1"/>
</dbReference>
<dbReference type="AlphaFoldDB" id="A0A7K3WWG1"/>
<dbReference type="InterPro" id="IPR003593">
    <property type="entry name" value="AAA+_ATPase"/>
</dbReference>
<dbReference type="Proteomes" id="UP000486602">
    <property type="component" value="Unassembled WGS sequence"/>
</dbReference>
<keyword evidence="3" id="KW-0547">Nucleotide-binding</keyword>
<dbReference type="FunFam" id="3.40.50.300:FF:000425">
    <property type="entry name" value="Probable ABC transporter, ATP-binding subunit"/>
    <property type="match status" value="1"/>
</dbReference>
<evidence type="ECO:0000256" key="1">
    <source>
        <dbReference type="ARBA" id="ARBA00005417"/>
    </source>
</evidence>
<comment type="caution">
    <text evidence="6">The sequence shown here is derived from an EMBL/GenBank/DDBJ whole genome shotgun (WGS) entry which is preliminary data.</text>
</comment>
<dbReference type="PROSITE" id="PS50893">
    <property type="entry name" value="ABC_TRANSPORTER_2"/>
    <property type="match status" value="1"/>
</dbReference>
<accession>A0A7K3WWG1</accession>
<dbReference type="InterPro" id="IPR017871">
    <property type="entry name" value="ABC_transporter-like_CS"/>
</dbReference>
<evidence type="ECO:0000313" key="6">
    <source>
        <dbReference type="EMBL" id="NEN25381.1"/>
    </source>
</evidence>